<dbReference type="InterPro" id="IPR001633">
    <property type="entry name" value="EAL_dom"/>
</dbReference>
<dbReference type="SMART" id="SM00267">
    <property type="entry name" value="GGDEF"/>
    <property type="match status" value="1"/>
</dbReference>
<comment type="subcellular location">
    <subcellularLocation>
        <location evidence="2">Cell inner membrane</location>
    </subcellularLocation>
</comment>
<feature type="domain" description="GGDEF" evidence="7">
    <location>
        <begin position="671"/>
        <end position="809"/>
    </location>
</feature>
<dbReference type="InterPro" id="IPR013656">
    <property type="entry name" value="PAS_4"/>
</dbReference>
<dbReference type="Gene3D" id="3.30.450.20">
    <property type="entry name" value="PAS domain"/>
    <property type="match status" value="5"/>
</dbReference>
<name>A0A1N7ALJ6_9PSED</name>
<proteinExistence type="predicted"/>
<evidence type="ECO:0000259" key="4">
    <source>
        <dbReference type="PROSITE" id="PS50112"/>
    </source>
</evidence>
<evidence type="ECO:0000256" key="2">
    <source>
        <dbReference type="ARBA" id="ARBA00004533"/>
    </source>
</evidence>
<dbReference type="SUPFAM" id="SSF55073">
    <property type="entry name" value="Nucleotide cyclase"/>
    <property type="match status" value="1"/>
</dbReference>
<dbReference type="InterPro" id="IPR013655">
    <property type="entry name" value="PAS_fold_3"/>
</dbReference>
<dbReference type="GO" id="GO:0006355">
    <property type="term" value="P:regulation of DNA-templated transcription"/>
    <property type="evidence" value="ECO:0007669"/>
    <property type="project" value="InterPro"/>
</dbReference>
<evidence type="ECO:0000256" key="3">
    <source>
        <dbReference type="ARBA" id="ARBA00022777"/>
    </source>
</evidence>
<keyword evidence="3" id="KW-0418">Kinase</keyword>
<evidence type="ECO:0000313" key="9">
    <source>
        <dbReference type="Proteomes" id="UP000186079"/>
    </source>
</evidence>
<dbReference type="CDD" id="cd01948">
    <property type="entry name" value="EAL"/>
    <property type="match status" value="1"/>
</dbReference>
<dbReference type="InterPro" id="IPR035919">
    <property type="entry name" value="EAL_sf"/>
</dbReference>
<dbReference type="InterPro" id="IPR035965">
    <property type="entry name" value="PAS-like_dom_sf"/>
</dbReference>
<dbReference type="InterPro" id="IPR000160">
    <property type="entry name" value="GGDEF_dom"/>
</dbReference>
<dbReference type="Pfam" id="PF08447">
    <property type="entry name" value="PAS_3"/>
    <property type="match status" value="1"/>
</dbReference>
<gene>
    <name evidence="8" type="ORF">SAMN05421672_12218</name>
</gene>
<feature type="domain" description="PAS" evidence="4">
    <location>
        <begin position="390"/>
        <end position="437"/>
    </location>
</feature>
<dbReference type="SUPFAM" id="SSF55785">
    <property type="entry name" value="PYP-like sensor domain (PAS domain)"/>
    <property type="match status" value="5"/>
</dbReference>
<dbReference type="PANTHER" id="PTHR44757">
    <property type="entry name" value="DIGUANYLATE CYCLASE DGCP"/>
    <property type="match status" value="1"/>
</dbReference>
<evidence type="ECO:0000259" key="5">
    <source>
        <dbReference type="PROSITE" id="PS50113"/>
    </source>
</evidence>
<evidence type="ECO:0000313" key="8">
    <source>
        <dbReference type="EMBL" id="SIR39873.1"/>
    </source>
</evidence>
<feature type="domain" description="PAC" evidence="5">
    <location>
        <begin position="333"/>
        <end position="389"/>
    </location>
</feature>
<dbReference type="SMART" id="SM00052">
    <property type="entry name" value="EAL"/>
    <property type="match status" value="1"/>
</dbReference>
<comment type="cofactor">
    <cofactor evidence="1">
        <name>Mg(2+)</name>
        <dbReference type="ChEBI" id="CHEBI:18420"/>
    </cofactor>
</comment>
<feature type="domain" description="EAL" evidence="6">
    <location>
        <begin position="818"/>
        <end position="1075"/>
    </location>
</feature>
<accession>A0A1N7ALJ6</accession>
<protein>
    <submittedName>
        <fullName evidence="8">Diguanylate cyclase/phosphodiesterase with PAS/PAC sensor(S)</fullName>
    </submittedName>
</protein>
<dbReference type="PROSITE" id="PS50113">
    <property type="entry name" value="PAC"/>
    <property type="match status" value="2"/>
</dbReference>
<dbReference type="SMART" id="SM00086">
    <property type="entry name" value="PAC"/>
    <property type="match status" value="3"/>
</dbReference>
<dbReference type="Gene3D" id="3.30.70.270">
    <property type="match status" value="1"/>
</dbReference>
<dbReference type="PROSITE" id="PS50887">
    <property type="entry name" value="GGDEF"/>
    <property type="match status" value="1"/>
</dbReference>
<reference evidence="8 9" key="1">
    <citation type="submission" date="2017-01" db="EMBL/GenBank/DDBJ databases">
        <authorList>
            <person name="Mah S.A."/>
            <person name="Swanson W.J."/>
            <person name="Moy G.W."/>
            <person name="Vacquier V.D."/>
        </authorList>
    </citation>
    <scope>NUCLEOTIDE SEQUENCE [LARGE SCALE GENOMIC DNA]</scope>
    <source>
        <strain evidence="8 9">ATCC 29606</strain>
    </source>
</reference>
<dbReference type="NCBIfam" id="TIGR00229">
    <property type="entry name" value="sensory_box"/>
    <property type="match status" value="4"/>
</dbReference>
<dbReference type="GO" id="GO:0016301">
    <property type="term" value="F:kinase activity"/>
    <property type="evidence" value="ECO:0007669"/>
    <property type="project" value="UniProtKB-KW"/>
</dbReference>
<dbReference type="Proteomes" id="UP000186079">
    <property type="component" value="Unassembled WGS sequence"/>
</dbReference>
<dbReference type="EMBL" id="FTMC01000022">
    <property type="protein sequence ID" value="SIR39873.1"/>
    <property type="molecule type" value="Genomic_DNA"/>
</dbReference>
<dbReference type="InterPro" id="IPR029787">
    <property type="entry name" value="Nucleotide_cyclase"/>
</dbReference>
<dbReference type="InterPro" id="IPR001610">
    <property type="entry name" value="PAC"/>
</dbReference>
<feature type="domain" description="PAS" evidence="4">
    <location>
        <begin position="136"/>
        <end position="203"/>
    </location>
</feature>
<dbReference type="FunFam" id="3.30.70.270:FF:000001">
    <property type="entry name" value="Diguanylate cyclase domain protein"/>
    <property type="match status" value="1"/>
</dbReference>
<dbReference type="InterPro" id="IPR043128">
    <property type="entry name" value="Rev_trsase/Diguanyl_cyclase"/>
</dbReference>
<dbReference type="PROSITE" id="PS50883">
    <property type="entry name" value="EAL"/>
    <property type="match status" value="1"/>
</dbReference>
<dbReference type="Pfam" id="PF00990">
    <property type="entry name" value="GGDEF"/>
    <property type="match status" value="1"/>
</dbReference>
<feature type="domain" description="PAS" evidence="4">
    <location>
        <begin position="515"/>
        <end position="582"/>
    </location>
</feature>
<dbReference type="Pfam" id="PF00989">
    <property type="entry name" value="PAS"/>
    <property type="match status" value="1"/>
</dbReference>
<dbReference type="SMART" id="SM00091">
    <property type="entry name" value="PAS"/>
    <property type="match status" value="5"/>
</dbReference>
<dbReference type="SUPFAM" id="SSF141868">
    <property type="entry name" value="EAL domain-like"/>
    <property type="match status" value="1"/>
</dbReference>
<dbReference type="PROSITE" id="PS50112">
    <property type="entry name" value="PAS"/>
    <property type="match status" value="3"/>
</dbReference>
<evidence type="ECO:0000256" key="1">
    <source>
        <dbReference type="ARBA" id="ARBA00001946"/>
    </source>
</evidence>
<feature type="domain" description="PAC" evidence="5">
    <location>
        <begin position="589"/>
        <end position="639"/>
    </location>
</feature>
<dbReference type="Pfam" id="PF13426">
    <property type="entry name" value="PAS_9"/>
    <property type="match status" value="1"/>
</dbReference>
<evidence type="ECO:0000259" key="7">
    <source>
        <dbReference type="PROSITE" id="PS50887"/>
    </source>
</evidence>
<dbReference type="InterPro" id="IPR000700">
    <property type="entry name" value="PAS-assoc_C"/>
</dbReference>
<dbReference type="RefSeq" id="WP_052199859.1">
    <property type="nucleotide sequence ID" value="NZ_FTMC01000022.1"/>
</dbReference>
<keyword evidence="3" id="KW-0808">Transferase</keyword>
<evidence type="ECO:0000259" key="6">
    <source>
        <dbReference type="PROSITE" id="PS50883"/>
    </source>
</evidence>
<dbReference type="InterPro" id="IPR000014">
    <property type="entry name" value="PAS"/>
</dbReference>
<dbReference type="CDD" id="cd01949">
    <property type="entry name" value="GGDEF"/>
    <property type="match status" value="1"/>
</dbReference>
<organism evidence="8 9">
    <name type="scientific">Pseudomonas flexibilis</name>
    <dbReference type="NCBI Taxonomy" id="706570"/>
    <lineage>
        <taxon>Bacteria</taxon>
        <taxon>Pseudomonadati</taxon>
        <taxon>Pseudomonadota</taxon>
        <taxon>Gammaproteobacteria</taxon>
        <taxon>Pseudomonadales</taxon>
        <taxon>Pseudomonadaceae</taxon>
        <taxon>Pseudomonas</taxon>
    </lineage>
</organism>
<dbReference type="InterPro" id="IPR052155">
    <property type="entry name" value="Biofilm_reg_signaling"/>
</dbReference>
<dbReference type="Pfam" id="PF00563">
    <property type="entry name" value="EAL"/>
    <property type="match status" value="1"/>
</dbReference>
<dbReference type="AlphaFoldDB" id="A0A1N7ALJ6"/>
<dbReference type="PANTHER" id="PTHR44757:SF2">
    <property type="entry name" value="BIOFILM ARCHITECTURE MAINTENANCE PROTEIN MBAA"/>
    <property type="match status" value="1"/>
</dbReference>
<dbReference type="InterPro" id="IPR013767">
    <property type="entry name" value="PAS_fold"/>
</dbReference>
<dbReference type="Gene3D" id="3.20.20.450">
    <property type="entry name" value="EAL domain"/>
    <property type="match status" value="1"/>
</dbReference>
<dbReference type="CDD" id="cd00130">
    <property type="entry name" value="PAS"/>
    <property type="match status" value="3"/>
</dbReference>
<dbReference type="Pfam" id="PF08448">
    <property type="entry name" value="PAS_4"/>
    <property type="match status" value="1"/>
</dbReference>
<sequence>MLTQNAGADAPPHDNGVLEAALDCARLGIWLWDPTSGQVSWAHGTHHPFGLRQAPPSSARQYLRLIPSRERIRALRYFRRILRGEILPPMTQHIHWPGGGHHWLEIGARIHALPDGRLQLTGVARDITLHAERTPHDDIFTKAFRQSPDPIAISELRSGRLIEINKGFISTFGWSREQAIGRTSEELNLWVDARERERMVEQLARHGSLHDFEARLRRRDGSIGNFCFYGAPIELHGAPCLVTTVRDVSQLRAQELALRDSRERLALALESANLGTWEWHIPTDNLQGTPRAFAMHGLVVPEAGCDFRTFFRTVHEDDRENLRRAYRGLLTGSESECRLSYRARTPSGEIRHLESTARLYRDAQGTPLRMTGILNDMTSRVLYEQRLRASEEKFSTLFQSSPVPISVSELESGRFVDINPSFSEVFGWQPAEIIGQSSRTIGFWEDSQRRSEVIGELNRKRVLDGALARFRSKDGRSITCLISCRYLEMHGDCYVAISFHDITRLQQATRALQASEEKFAKAFHSSPDAICLLERDGQRFLEVNEGFRRLTGYTPEEVTGRSVADLRLRIDPQQRQEILDSIASTGRLPRTEVHLLDRDGREKFAEVSVETLRLDGGECLLVTARDISQLKAAQAQIQHLAYHDPLTNLPNRALLLDRLTQQIALLNRHNLRGAVLFIDLDHFKHINDSLGHPVGDAVLKMLTARLEANVRLEDTVARLGGDEFVVLLSGLEGKRAQVIRQVRQVAEQLRAHLAEPMDVEGHPLQVTSSIGVALIPDHGTSPDDLLKRADIALYRAKDSGRNRLHLFRSRMQEQVSERLRIENDLRQALQRQQFEVRFQPQVDTRSGCIVGAEALLRWNHPVYGMQSPESFIQVLEESGLIHDVGLWVLNEACQTCARLLDETLIQRGRFSLCVNISPRQFRHPEFYEGIERCLSRSRLPAHMLKLEITENVAIRNVEDTVNKMQRLKRLGIGFAMDDFGTGYSSLTQLKRLPVDVLKIDQSFVRDVPLNGNDSEIIRAIIAMANSLGLQTIAEGVERSEQLDFLRGENCQLYQGYLFSQPLPLAEFREVLARPPRTGQ</sequence>
<dbReference type="GO" id="GO:0005886">
    <property type="term" value="C:plasma membrane"/>
    <property type="evidence" value="ECO:0007669"/>
    <property type="project" value="UniProtKB-SubCell"/>
</dbReference>
<dbReference type="NCBIfam" id="TIGR00254">
    <property type="entry name" value="GGDEF"/>
    <property type="match status" value="1"/>
</dbReference>